<feature type="transmembrane region" description="Helical" evidence="11">
    <location>
        <begin position="281"/>
        <end position="306"/>
    </location>
</feature>
<dbReference type="PROSITE" id="PS00237">
    <property type="entry name" value="G_PROTEIN_RECEP_F1_1"/>
    <property type="match status" value="1"/>
</dbReference>
<evidence type="ECO:0000256" key="8">
    <source>
        <dbReference type="ARBA" id="ARBA00023136"/>
    </source>
</evidence>
<dbReference type="CDD" id="cd15222">
    <property type="entry name" value="7tmA_OR51-like"/>
    <property type="match status" value="1"/>
</dbReference>
<evidence type="ECO:0000256" key="9">
    <source>
        <dbReference type="ARBA" id="ARBA00023170"/>
    </source>
</evidence>
<dbReference type="Pfam" id="PF13853">
    <property type="entry name" value="7tm_4"/>
    <property type="match status" value="2"/>
</dbReference>
<evidence type="ECO:0000256" key="11">
    <source>
        <dbReference type="SAM" id="Phobius"/>
    </source>
</evidence>
<keyword evidence="9" id="KW-0675">Receptor</keyword>
<feature type="transmembrane region" description="Helical" evidence="11">
    <location>
        <begin position="346"/>
        <end position="370"/>
    </location>
</feature>
<feature type="transmembrane region" description="Helical" evidence="11">
    <location>
        <begin position="30"/>
        <end position="55"/>
    </location>
</feature>
<keyword evidence="3" id="KW-0716">Sensory transduction</keyword>
<dbReference type="InterPro" id="IPR050402">
    <property type="entry name" value="OR51/52/56-like"/>
</dbReference>
<keyword evidence="10" id="KW-0807">Transducer</keyword>
<dbReference type="Proteomes" id="UP000475037">
    <property type="component" value="Unassembled WGS sequence"/>
</dbReference>
<evidence type="ECO:0000256" key="3">
    <source>
        <dbReference type="ARBA" id="ARBA00022606"/>
    </source>
</evidence>
<sequence length="394" mass="43988">FCSIYLTVIVGNLTILHIIRTDVTLHEPMYYFLAMLALTDLGLCLSTLPTVLGIFCFDVREIAIPVCFTQLFFIHTLSLVESSVLLSMSVDRYVAICNPLRYSTVLTPARIVRMGLSSMLRNFWLFLNSFQAFGRNPIFLFPPYTMSLGLLEDSSNISSTFLLSGIPGLEHMHIWISIPLCFIYLASILGNCTILFIIKTEPSLHEPMYLFLSMLAMTDLGLSLCTLPTVLGIFWIGARDIGHDACFAQLFFIHCLSFLESSVLLSMAFDRFVAICRPLHYASILTNTVIGRIGLVSLGRSVALIFPLPFMLKRFPYCGSAVLSHSYCLHQEVMKLACADIKANSIYGMFVIVSTVGIDSLLILFSYALILRTVLSIASRAERFKALNTCVSHI</sequence>
<organism evidence="13 14">
    <name type="scientific">Crocuta crocuta</name>
    <name type="common">Spotted hyena</name>
    <dbReference type="NCBI Taxonomy" id="9678"/>
    <lineage>
        <taxon>Eukaryota</taxon>
        <taxon>Metazoa</taxon>
        <taxon>Chordata</taxon>
        <taxon>Craniata</taxon>
        <taxon>Vertebrata</taxon>
        <taxon>Euteleostomi</taxon>
        <taxon>Mammalia</taxon>
        <taxon>Eutheria</taxon>
        <taxon>Laurasiatheria</taxon>
        <taxon>Carnivora</taxon>
        <taxon>Feliformia</taxon>
        <taxon>Hyaenidae</taxon>
        <taxon>Crocuta</taxon>
    </lineage>
</organism>
<feature type="transmembrane region" description="Helical" evidence="11">
    <location>
        <begin position="210"/>
        <end position="236"/>
    </location>
</feature>
<keyword evidence="7" id="KW-0297">G-protein coupled receptor</keyword>
<evidence type="ECO:0000256" key="4">
    <source>
        <dbReference type="ARBA" id="ARBA00022692"/>
    </source>
</evidence>
<dbReference type="GO" id="GO:0071396">
    <property type="term" value="P:cellular response to lipid"/>
    <property type="evidence" value="ECO:0007669"/>
    <property type="project" value="UniProtKB-ARBA"/>
</dbReference>
<keyword evidence="5" id="KW-0552">Olfaction</keyword>
<evidence type="ECO:0000256" key="6">
    <source>
        <dbReference type="ARBA" id="ARBA00022989"/>
    </source>
</evidence>
<keyword evidence="6 11" id="KW-1133">Transmembrane helix</keyword>
<dbReference type="Gene3D" id="1.20.1070.10">
    <property type="entry name" value="Rhodopsin 7-helix transmembrane proteins"/>
    <property type="match status" value="2"/>
</dbReference>
<comment type="subcellular location">
    <subcellularLocation>
        <location evidence="2">Membrane</location>
        <topology evidence="2">Multi-pass membrane protein</topology>
    </subcellularLocation>
</comment>
<evidence type="ECO:0000313" key="13">
    <source>
        <dbReference type="EMBL" id="KAF0872038.1"/>
    </source>
</evidence>
<dbReference type="PRINTS" id="PR00245">
    <property type="entry name" value="OLFACTORYR"/>
</dbReference>
<dbReference type="PANTHER" id="PTHR26450">
    <property type="entry name" value="OLFACTORY RECEPTOR 56B1-RELATED"/>
    <property type="match status" value="1"/>
</dbReference>
<keyword evidence="8 11" id="KW-0472">Membrane</keyword>
<feature type="domain" description="G-protein coupled receptors family 1 profile" evidence="12">
    <location>
        <begin position="11"/>
        <end position="126"/>
    </location>
</feature>
<protein>
    <submittedName>
        <fullName evidence="13">O51G2 protein</fullName>
    </submittedName>
</protein>
<dbReference type="FunFam" id="1.20.1070.10:FF:000002">
    <property type="entry name" value="Olfactory receptor"/>
    <property type="match status" value="1"/>
</dbReference>
<dbReference type="AlphaFoldDB" id="A0A6G1A898"/>
<dbReference type="GO" id="GO:0004930">
    <property type="term" value="F:G protein-coupled receptor activity"/>
    <property type="evidence" value="ECO:0007669"/>
    <property type="project" value="UniProtKB-KW"/>
</dbReference>
<dbReference type="InterPro" id="IPR000725">
    <property type="entry name" value="Olfact_rcpt"/>
</dbReference>
<feature type="transmembrane region" description="Helical" evidence="11">
    <location>
        <begin position="174"/>
        <end position="198"/>
    </location>
</feature>
<dbReference type="GO" id="GO:0005886">
    <property type="term" value="C:plasma membrane"/>
    <property type="evidence" value="ECO:0007669"/>
    <property type="project" value="TreeGrafter"/>
</dbReference>
<keyword evidence="14" id="KW-1185">Reference proteome</keyword>
<comment type="caution">
    <text evidence="13">The sequence shown here is derived from an EMBL/GenBank/DDBJ whole genome shotgun (WGS) entry which is preliminary data.</text>
</comment>
<gene>
    <name evidence="13" type="primary">Or51g2_2</name>
    <name evidence="13" type="ORF">FOF47_R11910</name>
</gene>
<feature type="non-terminal residue" evidence="13">
    <location>
        <position position="1"/>
    </location>
</feature>
<dbReference type="EMBL" id="VOAJ01006381">
    <property type="protein sequence ID" value="KAF0872038.1"/>
    <property type="molecule type" value="Genomic_DNA"/>
</dbReference>
<accession>A0A6G1A898</accession>
<feature type="non-terminal residue" evidence="13">
    <location>
        <position position="394"/>
    </location>
</feature>
<name>A0A6G1A898_CROCR</name>
<feature type="domain" description="G-protein coupled receptors family 1 profile" evidence="12">
    <location>
        <begin position="190"/>
        <end position="394"/>
    </location>
</feature>
<evidence type="ECO:0000256" key="1">
    <source>
        <dbReference type="ARBA" id="ARBA00003929"/>
    </source>
</evidence>
<dbReference type="PANTHER" id="PTHR26450:SF133">
    <property type="entry name" value="OLFACTORY RECEPTOR 51G2"/>
    <property type="match status" value="1"/>
</dbReference>
<evidence type="ECO:0000256" key="10">
    <source>
        <dbReference type="ARBA" id="ARBA00023224"/>
    </source>
</evidence>
<feature type="transmembrane region" description="Helical" evidence="11">
    <location>
        <begin position="248"/>
        <end position="269"/>
    </location>
</feature>
<dbReference type="InterPro" id="IPR000276">
    <property type="entry name" value="GPCR_Rhodpsn"/>
</dbReference>
<evidence type="ECO:0000256" key="7">
    <source>
        <dbReference type="ARBA" id="ARBA00023040"/>
    </source>
</evidence>
<comment type="function">
    <text evidence="1">Putative odorant or sperm cell receptor.</text>
</comment>
<dbReference type="SUPFAM" id="SSF81321">
    <property type="entry name" value="Family A G protein-coupled receptor-like"/>
    <property type="match status" value="2"/>
</dbReference>
<evidence type="ECO:0000256" key="2">
    <source>
        <dbReference type="ARBA" id="ARBA00004141"/>
    </source>
</evidence>
<feature type="transmembrane region" description="Helical" evidence="11">
    <location>
        <begin position="62"/>
        <end position="80"/>
    </location>
</feature>
<proteinExistence type="predicted"/>
<dbReference type="InterPro" id="IPR017452">
    <property type="entry name" value="GPCR_Rhodpsn_7TM"/>
</dbReference>
<dbReference type="GO" id="GO:0004984">
    <property type="term" value="F:olfactory receptor activity"/>
    <property type="evidence" value="ECO:0007669"/>
    <property type="project" value="InterPro"/>
</dbReference>
<evidence type="ECO:0000313" key="14">
    <source>
        <dbReference type="Proteomes" id="UP000475037"/>
    </source>
</evidence>
<evidence type="ECO:0000256" key="5">
    <source>
        <dbReference type="ARBA" id="ARBA00022725"/>
    </source>
</evidence>
<keyword evidence="4 11" id="KW-0812">Transmembrane</keyword>
<dbReference type="PROSITE" id="PS50262">
    <property type="entry name" value="G_PROTEIN_RECEP_F1_2"/>
    <property type="match status" value="2"/>
</dbReference>
<evidence type="ECO:0000259" key="12">
    <source>
        <dbReference type="PROSITE" id="PS50262"/>
    </source>
</evidence>
<reference evidence="13 14" key="1">
    <citation type="submission" date="2019-11" db="EMBL/GenBank/DDBJ databases">
        <authorList>
            <person name="Yang C."/>
            <person name="Li F."/>
        </authorList>
    </citation>
    <scope>NUCLEOTIDE SEQUENCE [LARGE SCALE GENOMIC DNA]</scope>
    <source>
        <strain evidence="13">KB4526</strain>
        <tissue evidence="13">Muscle</tissue>
    </source>
</reference>